<dbReference type="RefSeq" id="WP_077839971.1">
    <property type="nucleotide sequence ID" value="NZ_JABTAE010000001.1"/>
</dbReference>
<dbReference type="Proteomes" id="UP000190973">
    <property type="component" value="Unassembled WGS sequence"/>
</dbReference>
<name>A0A1S8S144_CLOBE</name>
<accession>A0A1S8S144</accession>
<gene>
    <name evidence="1" type="ORF">CLBCK_36020</name>
</gene>
<reference evidence="1 2" key="1">
    <citation type="submission" date="2016-05" db="EMBL/GenBank/DDBJ databases">
        <title>Microbial solvent formation.</title>
        <authorList>
            <person name="Poehlein A."/>
            <person name="Montoya Solano J.D."/>
            <person name="Flitsch S."/>
            <person name="Krabben P."/>
            <person name="Duerre P."/>
            <person name="Daniel R."/>
        </authorList>
    </citation>
    <scope>NUCLEOTIDE SEQUENCE [LARGE SCALE GENOMIC DNA]</scope>
    <source>
        <strain evidence="1 2">DSM 53</strain>
    </source>
</reference>
<comment type="caution">
    <text evidence="1">The sequence shown here is derived from an EMBL/GenBank/DDBJ whole genome shotgun (WGS) entry which is preliminary data.</text>
</comment>
<protein>
    <submittedName>
        <fullName evidence="1">Uncharacterized protein</fullName>
    </submittedName>
</protein>
<organism evidence="1 2">
    <name type="scientific">Clostridium beijerinckii</name>
    <name type="common">Clostridium MP</name>
    <dbReference type="NCBI Taxonomy" id="1520"/>
    <lineage>
        <taxon>Bacteria</taxon>
        <taxon>Bacillati</taxon>
        <taxon>Bacillota</taxon>
        <taxon>Clostridia</taxon>
        <taxon>Eubacteriales</taxon>
        <taxon>Clostridiaceae</taxon>
        <taxon>Clostridium</taxon>
    </lineage>
</organism>
<proteinExistence type="predicted"/>
<dbReference type="EMBL" id="LZZI01000080">
    <property type="protein sequence ID" value="OOM59151.1"/>
    <property type="molecule type" value="Genomic_DNA"/>
</dbReference>
<dbReference type="InterPro" id="IPR049675">
    <property type="entry name" value="QatB"/>
</dbReference>
<sequence length="257" mass="29545">MGTSSIYEGPIDKKSLLPSDYNDLNNEEQEYTSVEPWKNAKKLMSQYITGNNNNLKGVVKNYIKAQGGSKNATQKSKAGIKSTINLGQFFSNIKRNGLEKTFKDLNIEYRGKDIHEVLSELVNVISFASDKNDDIVAKEATIETLSDLYSFIEENNMYISCLESIDDEMFDVLMCNYMSSYIWRKMLNDLESRFEEYSNDSNKSIEMENEFKEYIKNTVDVKYRELKLNVGKFDEDTINNTINLFYSECYAVLGGTI</sequence>
<dbReference type="NCBIfam" id="NF041924">
    <property type="entry name" value="QatB"/>
    <property type="match status" value="1"/>
</dbReference>
<evidence type="ECO:0000313" key="1">
    <source>
        <dbReference type="EMBL" id="OOM59151.1"/>
    </source>
</evidence>
<evidence type="ECO:0000313" key="2">
    <source>
        <dbReference type="Proteomes" id="UP000190973"/>
    </source>
</evidence>
<dbReference type="AlphaFoldDB" id="A0A1S8S144"/>